<evidence type="ECO:0000313" key="3">
    <source>
        <dbReference type="Proteomes" id="UP000765891"/>
    </source>
</evidence>
<keyword evidence="1" id="KW-1133">Transmembrane helix</keyword>
<name>A0A8T4GQ90_9EURY</name>
<reference evidence="2" key="1">
    <citation type="submission" date="2021-03" db="EMBL/GenBank/DDBJ databases">
        <title>Genomic Encyclopedia of Type Strains, Phase IV (KMG-IV): sequencing the most valuable type-strain genomes for metagenomic binning, comparative biology and taxonomic classification.</title>
        <authorList>
            <person name="Goeker M."/>
        </authorList>
    </citation>
    <scope>NUCLEOTIDE SEQUENCE</scope>
    <source>
        <strain evidence="2">DSM 22443</strain>
    </source>
</reference>
<comment type="caution">
    <text evidence="2">The sequence shown here is derived from an EMBL/GenBank/DDBJ whole genome shotgun (WGS) entry which is preliminary data.</text>
</comment>
<feature type="transmembrane region" description="Helical" evidence="1">
    <location>
        <begin position="6"/>
        <end position="27"/>
    </location>
</feature>
<dbReference type="Proteomes" id="UP000765891">
    <property type="component" value="Unassembled WGS sequence"/>
</dbReference>
<accession>A0A8T4GQ90</accession>
<keyword evidence="1" id="KW-0812">Transmembrane</keyword>
<proteinExistence type="predicted"/>
<organism evidence="2 3">
    <name type="scientific">Halarchaeum rubridurum</name>
    <dbReference type="NCBI Taxonomy" id="489911"/>
    <lineage>
        <taxon>Archaea</taxon>
        <taxon>Methanobacteriati</taxon>
        <taxon>Methanobacteriota</taxon>
        <taxon>Stenosarchaea group</taxon>
        <taxon>Halobacteria</taxon>
        <taxon>Halobacteriales</taxon>
        <taxon>Halobacteriaceae</taxon>
    </lineage>
</organism>
<evidence type="ECO:0000313" key="2">
    <source>
        <dbReference type="EMBL" id="MBP1954413.1"/>
    </source>
</evidence>
<evidence type="ECO:0000256" key="1">
    <source>
        <dbReference type="SAM" id="Phobius"/>
    </source>
</evidence>
<keyword evidence="1" id="KW-0472">Membrane</keyword>
<protein>
    <submittedName>
        <fullName evidence="2">Uncharacterized protein</fullName>
    </submittedName>
</protein>
<dbReference type="EMBL" id="JAGGKO010000002">
    <property type="protein sequence ID" value="MBP1954413.1"/>
    <property type="molecule type" value="Genomic_DNA"/>
</dbReference>
<gene>
    <name evidence="2" type="ORF">J2752_001325</name>
</gene>
<sequence length="31" mass="3312">MISTLGFAAVVWGSVVLTAGVFAYVLLTLRR</sequence>
<dbReference type="AlphaFoldDB" id="A0A8T4GQ90"/>